<evidence type="ECO:0000313" key="2">
    <source>
        <dbReference type="EMBL" id="CAL50124.1"/>
    </source>
</evidence>
<gene>
    <name evidence="2" type="ORF">OT_ostta01g02140</name>
</gene>
<dbReference type="OrthoDB" id="497185at2759"/>
<keyword evidence="3" id="KW-1185">Reference proteome</keyword>
<dbReference type="Pfam" id="PF05670">
    <property type="entry name" value="NFACT-R_1"/>
    <property type="match status" value="1"/>
</dbReference>
<dbReference type="GO" id="GO:1990116">
    <property type="term" value="P:ribosome-associated ubiquitin-dependent protein catabolic process"/>
    <property type="evidence" value="ECO:0007669"/>
    <property type="project" value="TreeGrafter"/>
</dbReference>
<dbReference type="GO" id="GO:0072344">
    <property type="term" value="P:rescue of stalled ribosome"/>
    <property type="evidence" value="ECO:0007669"/>
    <property type="project" value="TreeGrafter"/>
</dbReference>
<dbReference type="GeneID" id="9834661"/>
<dbReference type="InParanoid" id="Q01GM0"/>
<dbReference type="OMA" id="MHAAGCP"/>
<dbReference type="InterPro" id="IPR008532">
    <property type="entry name" value="NFACT_RNA-bd"/>
</dbReference>
<sequence>MSALGRITASITARASTARRRAPTRRLEHVASSSRVLRQNFTAADDDVQTSTSTYKPIEEIDVDGMKKETLRRIDRAMKKVGKTTTKLRQGRERVDALLAREDATDDELLAAPDVEAIEAELKALKTELADLNTLSEILMSCKSTNSPAFAEEAYPLAAALDVKDEPPARPPRVVKQKGPKNVTKPRMPYWTFVSVDGIDIRVGRTSSDNDSVSCDPQCRDSRDWWMHAAGCPGSHVVIRYTGDDLPKETIIDAAVLAAKNSKANQVGRAQVSLVRCRQVSKPRGAKPGLVQLSGDIRTVTVNVKDEAERLERLMATKE</sequence>
<dbReference type="EMBL" id="CAID01000001">
    <property type="protein sequence ID" value="CAL50124.1"/>
    <property type="molecule type" value="Genomic_DNA"/>
</dbReference>
<name>Q01GM0_OSTTA</name>
<dbReference type="InterPro" id="IPR051608">
    <property type="entry name" value="RQC_Subunit_NEMF"/>
</dbReference>
<protein>
    <recommendedName>
        <fullName evidence="1">NFACT RNA-binding domain-containing protein</fullName>
    </recommendedName>
</protein>
<feature type="domain" description="NFACT RNA-binding" evidence="1">
    <location>
        <begin position="189"/>
        <end position="285"/>
    </location>
</feature>
<dbReference type="STRING" id="70448.Q01GM0"/>
<dbReference type="RefSeq" id="XP_003074273.1">
    <property type="nucleotide sequence ID" value="XM_003074226.1"/>
</dbReference>
<dbReference type="KEGG" id="ota:OT_ostta01g02140"/>
<reference evidence="2 3" key="2">
    <citation type="journal article" date="2014" name="BMC Genomics">
        <title>An improved genome of the model marine alga Ostreococcus tauri unfolds by assessing Illumina de novo assemblies.</title>
        <authorList>
            <person name="Blanc-Mathieu R."/>
            <person name="Verhelst B."/>
            <person name="Derelle E."/>
            <person name="Rombauts S."/>
            <person name="Bouget F.Y."/>
            <person name="Carre I."/>
            <person name="Chateau A."/>
            <person name="Eyre-Walker A."/>
            <person name="Grimsley N."/>
            <person name="Moreau H."/>
            <person name="Piegu B."/>
            <person name="Rivals E."/>
            <person name="Schackwitz W."/>
            <person name="Van de Peer Y."/>
            <person name="Piganeau G."/>
        </authorList>
    </citation>
    <scope>NUCLEOTIDE SEQUENCE [LARGE SCALE GENOMIC DNA]</scope>
    <source>
        <strain evidence="3">OTTH 0595 / CCAP 157/2 / RCC745</strain>
    </source>
</reference>
<evidence type="ECO:0000313" key="3">
    <source>
        <dbReference type="Proteomes" id="UP000009170"/>
    </source>
</evidence>
<dbReference type="GO" id="GO:1990112">
    <property type="term" value="C:RQC complex"/>
    <property type="evidence" value="ECO:0007669"/>
    <property type="project" value="TreeGrafter"/>
</dbReference>
<reference evidence="3" key="1">
    <citation type="journal article" date="2006" name="Proc. Natl. Acad. Sci. U.S.A.">
        <title>Genome analysis of the smallest free-living eukaryote Ostreococcus tauri unveils many unique features.</title>
        <authorList>
            <person name="Derelle E."/>
            <person name="Ferraz C."/>
            <person name="Rombauts S."/>
            <person name="Rouze P."/>
            <person name="Worden A.Z."/>
            <person name="Robbens S."/>
            <person name="Partensky F."/>
            <person name="Degroeve S."/>
            <person name="Echeynie S."/>
            <person name="Cooke R."/>
            <person name="Saeys Y."/>
            <person name="Wuyts J."/>
            <person name="Jabbari K."/>
            <person name="Bowler C."/>
            <person name="Panaud O."/>
            <person name="Piegu B."/>
            <person name="Ball S.G."/>
            <person name="Ral J.-P."/>
            <person name="Bouget F.-Y."/>
            <person name="Piganeau G."/>
            <person name="De Baets B."/>
            <person name="Picard A."/>
            <person name="Delseny M."/>
            <person name="Demaille J."/>
            <person name="Van de Peer Y."/>
            <person name="Moreau H."/>
        </authorList>
    </citation>
    <scope>NUCLEOTIDE SEQUENCE [LARGE SCALE GENOMIC DNA]</scope>
    <source>
        <strain evidence="3">OTTH 0595 / CCAP 157/2 / RCC745</strain>
    </source>
</reference>
<dbReference type="Proteomes" id="UP000009170">
    <property type="component" value="Unassembled WGS sequence"/>
</dbReference>
<dbReference type="PANTHER" id="PTHR15239:SF6">
    <property type="entry name" value="RIBOSOME QUALITY CONTROL COMPLEX SUBUNIT NEMF"/>
    <property type="match status" value="1"/>
</dbReference>
<dbReference type="AlphaFoldDB" id="Q01GM0"/>
<organism evidence="2 3">
    <name type="scientific">Ostreococcus tauri</name>
    <name type="common">Marine green alga</name>
    <dbReference type="NCBI Taxonomy" id="70448"/>
    <lineage>
        <taxon>Eukaryota</taxon>
        <taxon>Viridiplantae</taxon>
        <taxon>Chlorophyta</taxon>
        <taxon>Mamiellophyceae</taxon>
        <taxon>Mamiellales</taxon>
        <taxon>Bathycoccaceae</taxon>
        <taxon>Ostreococcus</taxon>
    </lineage>
</organism>
<comment type="caution">
    <text evidence="2">The sequence shown here is derived from an EMBL/GenBank/DDBJ whole genome shotgun (WGS) entry which is preliminary data.</text>
</comment>
<accession>Q01GM0</accession>
<proteinExistence type="predicted"/>
<dbReference type="GO" id="GO:0043023">
    <property type="term" value="F:ribosomal large subunit binding"/>
    <property type="evidence" value="ECO:0007669"/>
    <property type="project" value="TreeGrafter"/>
</dbReference>
<evidence type="ECO:0000259" key="1">
    <source>
        <dbReference type="Pfam" id="PF05670"/>
    </source>
</evidence>
<dbReference type="GO" id="GO:0000049">
    <property type="term" value="F:tRNA binding"/>
    <property type="evidence" value="ECO:0007669"/>
    <property type="project" value="TreeGrafter"/>
</dbReference>
<dbReference type="PANTHER" id="PTHR15239">
    <property type="entry name" value="NUCLEAR EXPORT MEDIATOR FACTOR NEMF"/>
    <property type="match status" value="1"/>
</dbReference>